<evidence type="ECO:0000313" key="10">
    <source>
        <dbReference type="Proteomes" id="UP000063964"/>
    </source>
</evidence>
<organism evidence="9 10">
    <name type="scientific">Desulfomicrobium orale DSM 12838</name>
    <dbReference type="NCBI Taxonomy" id="888061"/>
    <lineage>
        <taxon>Bacteria</taxon>
        <taxon>Pseudomonadati</taxon>
        <taxon>Thermodesulfobacteriota</taxon>
        <taxon>Desulfovibrionia</taxon>
        <taxon>Desulfovibrionales</taxon>
        <taxon>Desulfomicrobiaceae</taxon>
        <taxon>Desulfomicrobium</taxon>
    </lineage>
</organism>
<dbReference type="EMBL" id="CP014230">
    <property type="protein sequence ID" value="AMD92935.1"/>
    <property type="molecule type" value="Genomic_DNA"/>
</dbReference>
<keyword evidence="6 7" id="KW-0472">Membrane</keyword>
<comment type="subcellular location">
    <subcellularLocation>
        <location evidence="1">Cell membrane</location>
        <topology evidence="1">Multi-pass membrane protein</topology>
    </subcellularLocation>
</comment>
<dbReference type="STRING" id="888061.AXF15_07335"/>
<evidence type="ECO:0000256" key="1">
    <source>
        <dbReference type="ARBA" id="ARBA00004651"/>
    </source>
</evidence>
<sequence>MKALYSLFLVFALAALPLVGAGALGMEKAFGLYIPFLAVAVFIVGFCVRVVDWARSAVPFCIPTTCGQQESLPWIKANCIENPSTTKGVVGRMLLEVLCFRSLFRNTKVDLHEGTVVTYSSSKWLWLGALAFHYSFLIIALRHLRFFTEPVPGLIHALESVDSMLQIGAPVLYLTDLAFVVAVSYLLLRRVIVPQIRYISQPQDFFPLFLILGIALSGIFMRYFAKVDIISVKELTMGLATFSWAIPEGVGALFYVHLFLVSVLLAYFPLSKLMHMGGVFMSPTRNMNCASRKFRHVNPWKFEHVHYHTYAEYEDEFREKMVEKGIPVDKPLAEGAE</sequence>
<evidence type="ECO:0000256" key="3">
    <source>
        <dbReference type="ARBA" id="ARBA00022692"/>
    </source>
</evidence>
<keyword evidence="10" id="KW-1185">Reference proteome</keyword>
<keyword evidence="3 7" id="KW-0812">Transmembrane</keyword>
<dbReference type="SUPFAM" id="SSF103501">
    <property type="entry name" value="Respiratory nitrate reductase 1 gamma chain"/>
    <property type="match status" value="1"/>
</dbReference>
<dbReference type="InterPro" id="IPR047660">
    <property type="entry name" value="DsrM"/>
</dbReference>
<feature type="transmembrane region" description="Helical" evidence="7">
    <location>
        <begin position="164"/>
        <end position="188"/>
    </location>
</feature>
<proteinExistence type="predicted"/>
<dbReference type="Pfam" id="PF02665">
    <property type="entry name" value="Nitrate_red_gam"/>
    <property type="match status" value="1"/>
</dbReference>
<name>A0A0X8JQ88_9BACT</name>
<evidence type="ECO:0000313" key="9">
    <source>
        <dbReference type="EMBL" id="AMD92935.1"/>
    </source>
</evidence>
<dbReference type="GO" id="GO:0005886">
    <property type="term" value="C:plasma membrane"/>
    <property type="evidence" value="ECO:0007669"/>
    <property type="project" value="UniProtKB-SubCell"/>
</dbReference>
<dbReference type="Gene3D" id="1.20.950.20">
    <property type="entry name" value="Transmembrane di-heme cytochromes, Chain C"/>
    <property type="match status" value="1"/>
</dbReference>
<keyword evidence="4 7" id="KW-1133">Transmembrane helix</keyword>
<dbReference type="RefSeq" id="WP_066605402.1">
    <property type="nucleotide sequence ID" value="NZ_CP014230.1"/>
</dbReference>
<feature type="transmembrane region" description="Helical" evidence="7">
    <location>
        <begin position="31"/>
        <end position="51"/>
    </location>
</feature>
<accession>A0A0X8JQ88</accession>
<evidence type="ECO:0000259" key="8">
    <source>
        <dbReference type="Pfam" id="PF02665"/>
    </source>
</evidence>
<evidence type="ECO:0000256" key="5">
    <source>
        <dbReference type="ARBA" id="ARBA00023002"/>
    </source>
</evidence>
<dbReference type="InterPro" id="IPR036197">
    <property type="entry name" value="NarG-like_sf"/>
</dbReference>
<protein>
    <submittedName>
        <fullName evidence="9">Menaquinol oxidoreductase</fullName>
    </submittedName>
</protein>
<dbReference type="AlphaFoldDB" id="A0A0X8JQ88"/>
<evidence type="ECO:0000256" key="7">
    <source>
        <dbReference type="SAM" id="Phobius"/>
    </source>
</evidence>
<dbReference type="OrthoDB" id="9769404at2"/>
<dbReference type="InterPro" id="IPR023234">
    <property type="entry name" value="NarG-like_domain"/>
</dbReference>
<evidence type="ECO:0000256" key="2">
    <source>
        <dbReference type="ARBA" id="ARBA00022475"/>
    </source>
</evidence>
<evidence type="ECO:0000256" key="4">
    <source>
        <dbReference type="ARBA" id="ARBA00022989"/>
    </source>
</evidence>
<dbReference type="NCBIfam" id="NF038037">
    <property type="entry name" value="cytob_DsrM"/>
    <property type="match status" value="1"/>
</dbReference>
<keyword evidence="2" id="KW-1003">Cell membrane</keyword>
<reference evidence="10" key="1">
    <citation type="submission" date="2016-02" db="EMBL/GenBank/DDBJ databases">
        <authorList>
            <person name="Holder M.E."/>
            <person name="Ajami N.J."/>
            <person name="Petrosino J.F."/>
        </authorList>
    </citation>
    <scope>NUCLEOTIDE SEQUENCE [LARGE SCALE GENOMIC DNA]</scope>
    <source>
        <strain evidence="10">DSM 12838</strain>
    </source>
</reference>
<feature type="transmembrane region" description="Helical" evidence="7">
    <location>
        <begin position="245"/>
        <end position="268"/>
    </location>
</feature>
<feature type="transmembrane region" description="Helical" evidence="7">
    <location>
        <begin position="208"/>
        <end position="225"/>
    </location>
</feature>
<feature type="transmembrane region" description="Helical" evidence="7">
    <location>
        <begin position="124"/>
        <end position="144"/>
    </location>
</feature>
<gene>
    <name evidence="9" type="ORF">AXF15_07335</name>
</gene>
<evidence type="ECO:0000256" key="6">
    <source>
        <dbReference type="ARBA" id="ARBA00023136"/>
    </source>
</evidence>
<dbReference type="KEGG" id="doa:AXF15_07335"/>
<dbReference type="GO" id="GO:0016491">
    <property type="term" value="F:oxidoreductase activity"/>
    <property type="evidence" value="ECO:0007669"/>
    <property type="project" value="UniProtKB-KW"/>
</dbReference>
<feature type="domain" description="NarG-like" evidence="8">
    <location>
        <begin position="121"/>
        <end position="276"/>
    </location>
</feature>
<keyword evidence="5" id="KW-0560">Oxidoreductase</keyword>
<dbReference type="Proteomes" id="UP000063964">
    <property type="component" value="Chromosome"/>
</dbReference>